<dbReference type="GO" id="GO:0051285">
    <property type="term" value="C:cell cortex of cell tip"/>
    <property type="evidence" value="ECO:0007669"/>
    <property type="project" value="TreeGrafter"/>
</dbReference>
<dbReference type="Pfam" id="PF06687">
    <property type="entry name" value="SUR7"/>
    <property type="match status" value="1"/>
</dbReference>
<keyword evidence="3" id="KW-1185">Reference proteome</keyword>
<dbReference type="Proteomes" id="UP000018144">
    <property type="component" value="Unassembled WGS sequence"/>
</dbReference>
<feature type="transmembrane region" description="Helical" evidence="1">
    <location>
        <begin position="27"/>
        <end position="54"/>
    </location>
</feature>
<keyword evidence="1" id="KW-0472">Membrane</keyword>
<dbReference type="OrthoDB" id="4480814at2759"/>
<evidence type="ECO:0000256" key="1">
    <source>
        <dbReference type="SAM" id="Phobius"/>
    </source>
</evidence>
<gene>
    <name evidence="2" type="ORF">PCON_04613</name>
</gene>
<dbReference type="GO" id="GO:0031505">
    <property type="term" value="P:fungal-type cell wall organization"/>
    <property type="evidence" value="ECO:0007669"/>
    <property type="project" value="TreeGrafter"/>
</dbReference>
<dbReference type="GO" id="GO:0005886">
    <property type="term" value="C:plasma membrane"/>
    <property type="evidence" value="ECO:0007669"/>
    <property type="project" value="InterPro"/>
</dbReference>
<sequence>MTKQPQLQRLRTLGLGWFGHIRRRNSWIIGIISFFAGFFTTLGAIVSTVLYAVFRSVFEGAPEFNIRAHLGEQMYAFVWLSAGFSVVAFIVNAAGCCACTQRRLPMRRREKEVLEKRR</sequence>
<feature type="transmembrane region" description="Helical" evidence="1">
    <location>
        <begin position="74"/>
        <end position="99"/>
    </location>
</feature>
<dbReference type="InterPro" id="IPR009571">
    <property type="entry name" value="SUR7/Rim9-like_fungi"/>
</dbReference>
<dbReference type="InterPro" id="IPR052413">
    <property type="entry name" value="SUR7_domain"/>
</dbReference>
<name>U4LVW7_PYROM</name>
<reference evidence="2 3" key="1">
    <citation type="journal article" date="2013" name="PLoS Genet.">
        <title>The genome and development-dependent transcriptomes of Pyronema confluens: a window into fungal evolution.</title>
        <authorList>
            <person name="Traeger S."/>
            <person name="Altegoer F."/>
            <person name="Freitag M."/>
            <person name="Gabaldon T."/>
            <person name="Kempken F."/>
            <person name="Kumar A."/>
            <person name="Marcet-Houben M."/>
            <person name="Poggeler S."/>
            <person name="Stajich J.E."/>
            <person name="Nowrousian M."/>
        </authorList>
    </citation>
    <scope>NUCLEOTIDE SEQUENCE [LARGE SCALE GENOMIC DNA]</scope>
    <source>
        <strain evidence="3">CBS 100304</strain>
        <tissue evidence="2">Vegetative mycelium</tissue>
    </source>
</reference>
<organism evidence="2 3">
    <name type="scientific">Pyronema omphalodes (strain CBS 100304)</name>
    <name type="common">Pyronema confluens</name>
    <dbReference type="NCBI Taxonomy" id="1076935"/>
    <lineage>
        <taxon>Eukaryota</taxon>
        <taxon>Fungi</taxon>
        <taxon>Dikarya</taxon>
        <taxon>Ascomycota</taxon>
        <taxon>Pezizomycotina</taxon>
        <taxon>Pezizomycetes</taxon>
        <taxon>Pezizales</taxon>
        <taxon>Pyronemataceae</taxon>
        <taxon>Pyronema</taxon>
    </lineage>
</organism>
<dbReference type="STRING" id="1076935.U4LVW7"/>
<evidence type="ECO:0000313" key="2">
    <source>
        <dbReference type="EMBL" id="CCX34937.1"/>
    </source>
</evidence>
<dbReference type="PANTHER" id="PTHR28019:SF2">
    <property type="entry name" value="CELL MEMBRANE PROTEIN YLR413W-RELATED"/>
    <property type="match status" value="1"/>
</dbReference>
<dbReference type="EMBL" id="HF936670">
    <property type="protein sequence ID" value="CCX34937.1"/>
    <property type="molecule type" value="Genomic_DNA"/>
</dbReference>
<protein>
    <submittedName>
        <fullName evidence="2">Similar to Pc16g06580 [Penicillium chrysogenum Wisconsin 54-1255] acc. no. XP_002560994</fullName>
    </submittedName>
</protein>
<dbReference type="PANTHER" id="PTHR28019">
    <property type="entry name" value="CELL MEMBRANE PROTEIN YLR413W-RELATED"/>
    <property type="match status" value="1"/>
</dbReference>
<keyword evidence="1" id="KW-1133">Transmembrane helix</keyword>
<proteinExistence type="predicted"/>
<dbReference type="AlphaFoldDB" id="U4LVW7"/>
<accession>U4LVW7</accession>
<evidence type="ECO:0000313" key="3">
    <source>
        <dbReference type="Proteomes" id="UP000018144"/>
    </source>
</evidence>
<keyword evidence="1" id="KW-0812">Transmembrane</keyword>